<evidence type="ECO:0000256" key="6">
    <source>
        <dbReference type="ARBA" id="ARBA00023136"/>
    </source>
</evidence>
<evidence type="ECO:0000256" key="3">
    <source>
        <dbReference type="ARBA" id="ARBA00022741"/>
    </source>
</evidence>
<dbReference type="CDD" id="cd18587">
    <property type="entry name" value="ABC_6TM_LapB_like"/>
    <property type="match status" value="1"/>
</dbReference>
<dbReference type="InterPro" id="IPR027417">
    <property type="entry name" value="P-loop_NTPase"/>
</dbReference>
<evidence type="ECO:0000313" key="12">
    <source>
        <dbReference type="EMBL" id="AMU96115.1"/>
    </source>
</evidence>
<feature type="transmembrane region" description="Helical" evidence="8">
    <location>
        <begin position="418"/>
        <end position="445"/>
    </location>
</feature>
<organism evidence="12 13">
    <name type="scientific">Sphingopyxis terrae subsp. terrae NBRC 15098</name>
    <dbReference type="NCBI Taxonomy" id="1219058"/>
    <lineage>
        <taxon>Bacteria</taxon>
        <taxon>Pseudomonadati</taxon>
        <taxon>Pseudomonadota</taxon>
        <taxon>Alphaproteobacteria</taxon>
        <taxon>Sphingomonadales</taxon>
        <taxon>Sphingomonadaceae</taxon>
        <taxon>Sphingopyxis</taxon>
    </lineage>
</organism>
<dbReference type="Gene3D" id="3.40.50.300">
    <property type="entry name" value="P-loop containing nucleotide triphosphate hydrolases"/>
    <property type="match status" value="1"/>
</dbReference>
<keyword evidence="2 8" id="KW-0812">Transmembrane</keyword>
<dbReference type="PROSITE" id="PS50893">
    <property type="entry name" value="ABC_TRANSPORTER_2"/>
    <property type="match status" value="1"/>
</dbReference>
<dbReference type="SUPFAM" id="SSF52540">
    <property type="entry name" value="P-loop containing nucleoside triphosphate hydrolases"/>
    <property type="match status" value="1"/>
</dbReference>
<dbReference type="GO" id="GO:0006508">
    <property type="term" value="P:proteolysis"/>
    <property type="evidence" value="ECO:0007669"/>
    <property type="project" value="InterPro"/>
</dbReference>
<dbReference type="GO" id="GO:0008233">
    <property type="term" value="F:peptidase activity"/>
    <property type="evidence" value="ECO:0007669"/>
    <property type="project" value="InterPro"/>
</dbReference>
<dbReference type="Pfam" id="PF00005">
    <property type="entry name" value="ABC_tran"/>
    <property type="match status" value="1"/>
</dbReference>
<dbReference type="InterPro" id="IPR005074">
    <property type="entry name" value="Peptidase_C39"/>
</dbReference>
<dbReference type="EMBL" id="CP013342">
    <property type="protein sequence ID" value="AMU96115.1"/>
    <property type="molecule type" value="Genomic_DNA"/>
</dbReference>
<dbReference type="InterPro" id="IPR003439">
    <property type="entry name" value="ABC_transporter-like_ATP-bd"/>
</dbReference>
<dbReference type="InterPro" id="IPR003593">
    <property type="entry name" value="AAA+_ATPase"/>
</dbReference>
<accession>A0A142W3K7</accession>
<dbReference type="GO" id="GO:0016887">
    <property type="term" value="F:ATP hydrolysis activity"/>
    <property type="evidence" value="ECO:0007669"/>
    <property type="project" value="InterPro"/>
</dbReference>
<dbReference type="AlphaFoldDB" id="A0A142W3K7"/>
<dbReference type="PROSITE" id="PS50929">
    <property type="entry name" value="ABC_TM1F"/>
    <property type="match status" value="1"/>
</dbReference>
<dbReference type="InterPro" id="IPR039421">
    <property type="entry name" value="Type_1_exporter"/>
</dbReference>
<reference evidence="12 13" key="2">
    <citation type="journal article" date="2016" name="Genome Announc.">
        <title>Complete Genome Sequence of Sphingopyxis terrae Strain 203-1 (NBRC 111660), a Polyethylene Glycol Degrader.</title>
        <authorList>
            <person name="Ohtsubo Y."/>
            <person name="Nonoyama S."/>
            <person name="Nagata Y."/>
            <person name="Numata M."/>
            <person name="Tsuchikane K."/>
            <person name="Hosoyama A."/>
            <person name="Yamazoe A."/>
            <person name="Tsuda M."/>
            <person name="Fujita N."/>
            <person name="Kawai F."/>
        </authorList>
    </citation>
    <scope>NUCLEOTIDE SEQUENCE [LARGE SCALE GENOMIC DNA]</scope>
    <source>
        <strain evidence="12 13">203-1</strain>
    </source>
</reference>
<feature type="domain" description="Peptidase C39" evidence="11">
    <location>
        <begin position="26"/>
        <end position="149"/>
    </location>
</feature>
<dbReference type="STRING" id="1219058.AOA14_16030"/>
<reference evidence="13" key="1">
    <citation type="submission" date="2015-11" db="EMBL/GenBank/DDBJ databases">
        <title>Complete genome sequence of a polyethylene glycol-degrading strain Sphingopyxis terrae strain 203-1 (NBRC 15098).</title>
        <authorList>
            <person name="Yoshiyuki O."/>
            <person name="Shouta N."/>
            <person name="Nagata Y."/>
            <person name="Numata M."/>
            <person name="Tsuchikane K."/>
            <person name="Hosoyama A."/>
            <person name="Yamazoe A."/>
            <person name="Tsuda M."/>
            <person name="Fujita N."/>
            <person name="Kawai F."/>
        </authorList>
    </citation>
    <scope>NUCLEOTIDE SEQUENCE [LARGE SCALE GENOMIC DNA]</scope>
    <source>
        <strain evidence="13">203-1</strain>
    </source>
</reference>
<proteinExistence type="predicted"/>
<evidence type="ECO:0000256" key="5">
    <source>
        <dbReference type="ARBA" id="ARBA00022989"/>
    </source>
</evidence>
<dbReference type="SUPFAM" id="SSF90123">
    <property type="entry name" value="ABC transporter transmembrane region"/>
    <property type="match status" value="1"/>
</dbReference>
<keyword evidence="3" id="KW-0547">Nucleotide-binding</keyword>
<comment type="subcellular location">
    <subcellularLocation>
        <location evidence="1">Cell membrane</location>
        <topology evidence="1">Multi-pass membrane protein</topology>
    </subcellularLocation>
</comment>
<dbReference type="PANTHER" id="PTHR24221:SF248">
    <property type="entry name" value="ABC TRANSPORTER TRANSMEMBRANE REGION"/>
    <property type="match status" value="1"/>
</dbReference>
<dbReference type="Proteomes" id="UP000076234">
    <property type="component" value="Chromosome"/>
</dbReference>
<keyword evidence="5 8" id="KW-1133">Transmembrane helix</keyword>
<feature type="transmembrane region" description="Helical" evidence="8">
    <location>
        <begin position="216"/>
        <end position="237"/>
    </location>
</feature>
<keyword evidence="4 12" id="KW-0067">ATP-binding</keyword>
<feature type="domain" description="ABC transporter" evidence="9">
    <location>
        <begin position="498"/>
        <end position="727"/>
    </location>
</feature>
<dbReference type="Gene3D" id="1.20.1560.10">
    <property type="entry name" value="ABC transporter type 1, transmembrane domain"/>
    <property type="match status" value="1"/>
</dbReference>
<evidence type="ECO:0000256" key="8">
    <source>
        <dbReference type="SAM" id="Phobius"/>
    </source>
</evidence>
<name>A0A142W3K7_9SPHN</name>
<dbReference type="GO" id="GO:0034040">
    <property type="term" value="F:ATPase-coupled lipid transmembrane transporter activity"/>
    <property type="evidence" value="ECO:0007669"/>
    <property type="project" value="TreeGrafter"/>
</dbReference>
<dbReference type="NCBIfam" id="TIGR03375">
    <property type="entry name" value="type_I_sec_LssB"/>
    <property type="match status" value="1"/>
</dbReference>
<evidence type="ECO:0000259" key="9">
    <source>
        <dbReference type="PROSITE" id="PS50893"/>
    </source>
</evidence>
<dbReference type="RefSeq" id="WP_238929677.1">
    <property type="nucleotide sequence ID" value="NZ_CP013342.1"/>
</dbReference>
<feature type="domain" description="ABC transmembrane type-1" evidence="10">
    <location>
        <begin position="186"/>
        <end position="464"/>
    </location>
</feature>
<dbReference type="InterPro" id="IPR017750">
    <property type="entry name" value="ATPase_T1SS"/>
</dbReference>
<protein>
    <submittedName>
        <fullName evidence="12">ATP-binding protein</fullName>
    </submittedName>
</protein>
<dbReference type="PANTHER" id="PTHR24221">
    <property type="entry name" value="ATP-BINDING CASSETTE SUB-FAMILY B"/>
    <property type="match status" value="1"/>
</dbReference>
<evidence type="ECO:0000256" key="2">
    <source>
        <dbReference type="ARBA" id="ARBA00022692"/>
    </source>
</evidence>
<dbReference type="Gene3D" id="3.90.70.10">
    <property type="entry name" value="Cysteine proteinases"/>
    <property type="match status" value="1"/>
</dbReference>
<evidence type="ECO:0000256" key="4">
    <source>
        <dbReference type="ARBA" id="ARBA00022840"/>
    </source>
</evidence>
<dbReference type="GO" id="GO:0005886">
    <property type="term" value="C:plasma membrane"/>
    <property type="evidence" value="ECO:0007669"/>
    <property type="project" value="UniProtKB-SubCell"/>
</dbReference>
<dbReference type="KEGG" id="ster:AOA14_16030"/>
<dbReference type="InterPro" id="IPR036640">
    <property type="entry name" value="ABC1_TM_sf"/>
</dbReference>
<dbReference type="SMART" id="SM00382">
    <property type="entry name" value="AAA"/>
    <property type="match status" value="1"/>
</dbReference>
<feature type="region of interest" description="Disordered" evidence="7">
    <location>
        <begin position="1"/>
        <end position="21"/>
    </location>
</feature>
<dbReference type="PROSITE" id="PS50990">
    <property type="entry name" value="PEPTIDASE_C39"/>
    <property type="match status" value="1"/>
</dbReference>
<dbReference type="GO" id="GO:0140359">
    <property type="term" value="F:ABC-type transporter activity"/>
    <property type="evidence" value="ECO:0007669"/>
    <property type="project" value="InterPro"/>
</dbReference>
<feature type="transmembrane region" description="Helical" evidence="8">
    <location>
        <begin position="183"/>
        <end position="204"/>
    </location>
</feature>
<gene>
    <name evidence="12" type="ORF">AOA14_16030</name>
</gene>
<feature type="transmembrane region" description="Helical" evidence="8">
    <location>
        <begin position="292"/>
        <end position="314"/>
    </location>
</feature>
<dbReference type="GO" id="GO:0005524">
    <property type="term" value="F:ATP binding"/>
    <property type="evidence" value="ECO:0007669"/>
    <property type="project" value="UniProtKB-KW"/>
</dbReference>
<sequence length="728" mass="79978">MNYPADARGARQSRRTSPAMGFEAWRSTPAQGDELLASVAAIAALFERPFSDLRAKKGLALDDDGLLPLDQIDHALDAVGLRCHLVRRPLSAWNSHDVPAILLLADDRPVVLTAMEGNDCWIRLPGDPSDLQIECRLLKADYSGRGVIVRHNPASEAVRERPWDEVTRQHWFWSEVWKERSQFGYVMFASLLINLLAFAMPLFTMNVYDRVIPNKAAASLWTLALGALFAIAVEYGLRLARTGLIDEVGRGIDARLSQRLLDKVLNLPMATQRGSTGALARRVTDYEQVRDFFASTTIVLVTDILFLVVFVALIAVLGGWLAVIPMVAMVVMLAMGWVLQRRMSAAVADAQVDSSMLQTTLVETIGSLETVKACRAEGRMLGKWRRLSASNAYTQEEMRKLTATAVNLATLCQQATSVALIIGGFYLFNAGIISMGAIIAIVMLASRSLAPVGQLAFLMTRGRQAFVTLKSLQQLMDQEDERDKGSRSITPEVREGRLQLDHVSFRYPDTERESLADINLVIEPGERVGLIGRVASGKSTLGRVLCGLYDPTSGSYRIDGLESRQYDPHDLRSTLRFVGQDAELFSGTVRENLLVGASEADDASIIDAVRRSGADEFLGRDTAGFDFHIGERGARLSGGQRSFLVLARALMGPANLMFLDEPTGAMDSQTEKHFVDRLKAAIPADQTMIIATHRMTVLGLVDRLIVMDHGRIVADGPRDVILAQRAVS</sequence>
<evidence type="ECO:0000313" key="13">
    <source>
        <dbReference type="Proteomes" id="UP000076234"/>
    </source>
</evidence>
<evidence type="ECO:0000256" key="7">
    <source>
        <dbReference type="SAM" id="MobiDB-lite"/>
    </source>
</evidence>
<evidence type="ECO:0000259" key="10">
    <source>
        <dbReference type="PROSITE" id="PS50929"/>
    </source>
</evidence>
<keyword evidence="6 8" id="KW-0472">Membrane</keyword>
<dbReference type="InterPro" id="IPR011527">
    <property type="entry name" value="ABC1_TM_dom"/>
</dbReference>
<dbReference type="Pfam" id="PF00664">
    <property type="entry name" value="ABC_membrane"/>
    <property type="match status" value="1"/>
</dbReference>
<evidence type="ECO:0000256" key="1">
    <source>
        <dbReference type="ARBA" id="ARBA00004651"/>
    </source>
</evidence>
<evidence type="ECO:0000259" key="11">
    <source>
        <dbReference type="PROSITE" id="PS50990"/>
    </source>
</evidence>
<feature type="transmembrane region" description="Helical" evidence="8">
    <location>
        <begin position="320"/>
        <end position="339"/>
    </location>
</feature>